<keyword evidence="3" id="KW-0963">Cytoplasm</keyword>
<dbReference type="RefSeq" id="WP_114420413.1">
    <property type="nucleotide sequence ID" value="NZ_NQYH01000001.1"/>
</dbReference>
<dbReference type="PANTHER" id="PTHR33643">
    <property type="entry name" value="UREASE ACCESSORY PROTEIN D"/>
    <property type="match status" value="1"/>
</dbReference>
<dbReference type="Pfam" id="PF01774">
    <property type="entry name" value="UreD"/>
    <property type="match status" value="1"/>
</dbReference>
<proteinExistence type="inferred from homology"/>
<dbReference type="Proteomes" id="UP000266206">
    <property type="component" value="Unassembled WGS sequence"/>
</dbReference>
<accession>A0A3A1YVY0</accession>
<keyword evidence="2 3" id="KW-0143">Chaperone</keyword>
<gene>
    <name evidence="3" type="primary">ureD</name>
    <name evidence="4" type="ORF">CJP73_02735</name>
</gene>
<comment type="subunit">
    <text evidence="3">UreD, UreF and UreG form a complex that acts as a GTP-hydrolysis-dependent molecular chaperone, activating the urease apoprotein by helping to assemble the nickel containing metallocenter of UreC. The UreE protein probably delivers the nickel.</text>
</comment>
<dbReference type="InterPro" id="IPR002669">
    <property type="entry name" value="UreD"/>
</dbReference>
<dbReference type="OrthoDB" id="9798842at2"/>
<evidence type="ECO:0000313" key="5">
    <source>
        <dbReference type="Proteomes" id="UP000266206"/>
    </source>
</evidence>
<comment type="subcellular location">
    <subcellularLocation>
        <location evidence="3">Cytoplasm</location>
    </subcellularLocation>
</comment>
<reference evidence="4 5" key="1">
    <citation type="submission" date="2017-08" db="EMBL/GenBank/DDBJ databases">
        <title>Pusillimonas indicus sp. nov., a member of the family Alcaligenaceae isolated from surface seawater.</title>
        <authorList>
            <person name="Li J."/>
        </authorList>
    </citation>
    <scope>NUCLEOTIDE SEQUENCE [LARGE SCALE GENOMIC DNA]</scope>
    <source>
        <strain evidence="4 5">L52-1-41</strain>
    </source>
</reference>
<dbReference type="GO" id="GO:0005737">
    <property type="term" value="C:cytoplasm"/>
    <property type="evidence" value="ECO:0007669"/>
    <property type="project" value="UniProtKB-SubCell"/>
</dbReference>
<comment type="function">
    <text evidence="3">Required for maturation of urease via the functional incorporation of the urease nickel metallocenter.</text>
</comment>
<keyword evidence="3" id="KW-0996">Nickel insertion</keyword>
<evidence type="ECO:0000256" key="2">
    <source>
        <dbReference type="ARBA" id="ARBA00023186"/>
    </source>
</evidence>
<dbReference type="HAMAP" id="MF_01384">
    <property type="entry name" value="UreD"/>
    <property type="match status" value="1"/>
</dbReference>
<comment type="caution">
    <text evidence="4">The sequence shown here is derived from an EMBL/GenBank/DDBJ whole genome shotgun (WGS) entry which is preliminary data.</text>
</comment>
<organism evidence="4 5">
    <name type="scientific">Neopusillimonas maritima</name>
    <dbReference type="NCBI Taxonomy" id="2026239"/>
    <lineage>
        <taxon>Bacteria</taxon>
        <taxon>Pseudomonadati</taxon>
        <taxon>Pseudomonadota</taxon>
        <taxon>Betaproteobacteria</taxon>
        <taxon>Burkholderiales</taxon>
        <taxon>Alcaligenaceae</taxon>
        <taxon>Neopusillimonas</taxon>
    </lineage>
</organism>
<dbReference type="GO" id="GO:0016151">
    <property type="term" value="F:nickel cation binding"/>
    <property type="evidence" value="ECO:0007669"/>
    <property type="project" value="UniProtKB-UniRule"/>
</dbReference>
<dbReference type="EMBL" id="NQYH01000001">
    <property type="protein sequence ID" value="RIY42362.1"/>
    <property type="molecule type" value="Genomic_DNA"/>
</dbReference>
<name>A0A3A1YVY0_9BURK</name>
<protein>
    <recommendedName>
        <fullName evidence="3">Urease accessory protein UreD</fullName>
    </recommendedName>
</protein>
<evidence type="ECO:0000256" key="3">
    <source>
        <dbReference type="HAMAP-Rule" id="MF_01384"/>
    </source>
</evidence>
<dbReference type="AlphaFoldDB" id="A0A3A1YVY0"/>
<dbReference type="PANTHER" id="PTHR33643:SF1">
    <property type="entry name" value="UREASE ACCESSORY PROTEIN D"/>
    <property type="match status" value="1"/>
</dbReference>
<evidence type="ECO:0000313" key="4">
    <source>
        <dbReference type="EMBL" id="RIY42362.1"/>
    </source>
</evidence>
<evidence type="ECO:0000256" key="1">
    <source>
        <dbReference type="ARBA" id="ARBA00007177"/>
    </source>
</evidence>
<comment type="similarity">
    <text evidence="1 3">Belongs to the UreD family.</text>
</comment>
<sequence length="280" mass="31450">MQNWLARLELEFKSGYADKTVLSHKRHEGPLLVQKALYPENRHTCHASILHPPSGIAGGDHLTIDIQVHAHAHAVINTPGATRWYKANGKTSAQHVTLKVHENAKLDWLPQENIIFEDADATTQTTIALQSGARMIGWEIVQLGSVCSNEHWQRGQLNMDLRLTLDDRLLWIDTGHLYARHPLRLCQSGMGDFPVTATLWAFGPKLADLTCEEISLSLPWHDSLRAGFTQIPRTNNQALSLVRVLGKHAQEVRALLVELWSQLRPLILNVPATPIRLWAT</sequence>